<feature type="region of interest" description="Disordered" evidence="1">
    <location>
        <begin position="553"/>
        <end position="672"/>
    </location>
</feature>
<name>A0A165E8F9_9BASI</name>
<evidence type="ECO:0000313" key="3">
    <source>
        <dbReference type="EMBL" id="KZT54314.1"/>
    </source>
</evidence>
<feature type="compositionally biased region" description="Acidic residues" evidence="1">
    <location>
        <begin position="607"/>
        <end position="632"/>
    </location>
</feature>
<dbReference type="Pfam" id="PF20149">
    <property type="entry name" value="DUF6532"/>
    <property type="match status" value="1"/>
</dbReference>
<feature type="compositionally biased region" description="Basic and acidic residues" evidence="1">
    <location>
        <begin position="940"/>
        <end position="951"/>
    </location>
</feature>
<sequence length="951" mass="106679">MAFRNATPPINATLPAWEQWQELTERLPPVVKEGLLRPRGILEFEERRAAWIKHTSTIYSWDARRAGEWDFVLGGIYALLKEYKAVELHDDMQSQERGYWAICDIAELLQNFHLENGRYLLVNELVSRHIKHPDTYEKVIRGDREDTPELDVRDDLSWESVGDPDASLVDEIFRAREFKIPSEDGTSETCQVLAPRWAITSSIQSSSPLERVTEIAPAASGIRWYFGRRMIDLLPSAEVLSGIAQYNCSVPRALVIPILSRTLTSMAQPGGGFPPWLLQLDVGRYGIAYDFRTHSLLDPLPQGWNMGNTRNFYRAMIRFMRGGGLWKAQYSMYMGYAHPTWFYAILRGMRYVSPAGSFTSCVLKVQIYAVPMPQMILTDTFRLGASSAEVQPQWNQIRTIAAYNRGWTSTDDLYQRRNGYQVSLCMDTDQGYLAPSTSIVQFWSLEELQKASLNSSSPALTGSATSPTVKATATVPTMAQPARTALGSKNAQQYFSEQISASTKSEKKTTATTTPVRVKQEKPASKSAIGVKGVSHVTRTASGRLVMTFELEDSDDEEPVKPKKDLFASASVEQSGSRSRGGTKLSTGPQDRSSKTTSKPRVHVDSDEGDDDYEPDEDPDEEEDEEEDELETETSRRAKRHRDSSVSAASVTAKRRKSNNAAQSPGYSTDAGATTKAKLADYSPDYQKLIQDAKAIYRIQYYTVNLYPSAAQIEEYLETAVAIANNKAAMREDELKKRHKVPKIARLDLDAEPAITSMGTWSRSRLKTAAQAVVKEAYYQWLGPGVSEELRAQAIKTLLGGYAFVYSEPTFDGNVLVKKKGPFRHPALKMLYDATFLGNPGTIAGAAWDHPELFAADRWPLGLVAALACAYMSGSVKPDTSVTFRSSRYQKEYETLMINLRAYKKESRPECTEMLQMLLQRPEEEPEVKTEDAQEEEEDRIFMKFDGSEEL</sequence>
<accession>A0A165E8F9</accession>
<reference evidence="3 4" key="1">
    <citation type="journal article" date="2016" name="Mol. Biol. Evol.">
        <title>Comparative Genomics of Early-Diverging Mushroom-Forming Fungi Provides Insights into the Origins of Lignocellulose Decay Capabilities.</title>
        <authorList>
            <person name="Nagy L.G."/>
            <person name="Riley R."/>
            <person name="Tritt A."/>
            <person name="Adam C."/>
            <person name="Daum C."/>
            <person name="Floudas D."/>
            <person name="Sun H."/>
            <person name="Yadav J.S."/>
            <person name="Pangilinan J."/>
            <person name="Larsson K.H."/>
            <person name="Matsuura K."/>
            <person name="Barry K."/>
            <person name="Labutti K."/>
            <person name="Kuo R."/>
            <person name="Ohm R.A."/>
            <person name="Bhattacharya S.S."/>
            <person name="Shirouzu T."/>
            <person name="Yoshinaga Y."/>
            <person name="Martin F.M."/>
            <person name="Grigoriev I.V."/>
            <person name="Hibbett D.S."/>
        </authorList>
    </citation>
    <scope>NUCLEOTIDE SEQUENCE [LARGE SCALE GENOMIC DNA]</scope>
    <source>
        <strain evidence="3 4">HHB12733</strain>
    </source>
</reference>
<feature type="region of interest" description="Disordered" evidence="1">
    <location>
        <begin position="920"/>
        <end position="951"/>
    </location>
</feature>
<dbReference type="InParanoid" id="A0A165E8F9"/>
<feature type="region of interest" description="Disordered" evidence="1">
    <location>
        <begin position="455"/>
        <end position="475"/>
    </location>
</feature>
<evidence type="ECO:0000259" key="2">
    <source>
        <dbReference type="Pfam" id="PF20149"/>
    </source>
</evidence>
<dbReference type="InterPro" id="IPR045341">
    <property type="entry name" value="DUF6532"/>
</dbReference>
<dbReference type="EMBL" id="KV424017">
    <property type="protein sequence ID" value="KZT54314.1"/>
    <property type="molecule type" value="Genomic_DNA"/>
</dbReference>
<feature type="domain" description="DUF6532" evidence="2">
    <location>
        <begin position="693"/>
        <end position="902"/>
    </location>
</feature>
<evidence type="ECO:0000313" key="4">
    <source>
        <dbReference type="Proteomes" id="UP000076842"/>
    </source>
</evidence>
<dbReference type="Proteomes" id="UP000076842">
    <property type="component" value="Unassembled WGS sequence"/>
</dbReference>
<protein>
    <recommendedName>
        <fullName evidence="2">DUF6532 domain-containing protein</fullName>
    </recommendedName>
</protein>
<proteinExistence type="predicted"/>
<keyword evidence="4" id="KW-1185">Reference proteome</keyword>
<organism evidence="3 4">
    <name type="scientific">Calocera cornea HHB12733</name>
    <dbReference type="NCBI Taxonomy" id="1353952"/>
    <lineage>
        <taxon>Eukaryota</taxon>
        <taxon>Fungi</taxon>
        <taxon>Dikarya</taxon>
        <taxon>Basidiomycota</taxon>
        <taxon>Agaricomycotina</taxon>
        <taxon>Dacrymycetes</taxon>
        <taxon>Dacrymycetales</taxon>
        <taxon>Dacrymycetaceae</taxon>
        <taxon>Calocera</taxon>
    </lineage>
</organism>
<gene>
    <name evidence="3" type="ORF">CALCODRAFT_510865</name>
</gene>
<feature type="region of interest" description="Disordered" evidence="1">
    <location>
        <begin position="498"/>
        <end position="530"/>
    </location>
</feature>
<feature type="compositionally biased region" description="Basic and acidic residues" evidence="1">
    <location>
        <begin position="921"/>
        <end position="932"/>
    </location>
</feature>
<dbReference type="AlphaFoldDB" id="A0A165E8F9"/>
<evidence type="ECO:0000256" key="1">
    <source>
        <dbReference type="SAM" id="MobiDB-lite"/>
    </source>
</evidence>
<feature type="compositionally biased region" description="Polar residues" evidence="1">
    <location>
        <begin position="571"/>
        <end position="599"/>
    </location>
</feature>